<organism evidence="2 3">
    <name type="scientific">Desulfopila aestuarii DSM 18488</name>
    <dbReference type="NCBI Taxonomy" id="1121416"/>
    <lineage>
        <taxon>Bacteria</taxon>
        <taxon>Pseudomonadati</taxon>
        <taxon>Thermodesulfobacteriota</taxon>
        <taxon>Desulfobulbia</taxon>
        <taxon>Desulfobulbales</taxon>
        <taxon>Desulfocapsaceae</taxon>
        <taxon>Desulfopila</taxon>
    </lineage>
</organism>
<dbReference type="Proteomes" id="UP000184603">
    <property type="component" value="Unassembled WGS sequence"/>
</dbReference>
<sequence>MKAVSLALVHHPVVNKNGEIIGSAVTNLDLHDIARAAKTFGVDRYYIVTPFAEQQELVREIVDHWQTGYGAGYNPARKNALSIVRLTGSLDETVTELTEHYGQKPLIVTTSARVYDNTVAYSDLSKKIDSGSPVLLLFGTAHGLAPEIMAAADAVLPPILGGTEYNHLSVRSAASIILDRLLGS</sequence>
<gene>
    <name evidence="2" type="ORF">SAMN02745220_03798</name>
</gene>
<dbReference type="EMBL" id="FRFE01000022">
    <property type="protein sequence ID" value="SHO51051.1"/>
    <property type="molecule type" value="Genomic_DNA"/>
</dbReference>
<reference evidence="2 3" key="1">
    <citation type="submission" date="2016-12" db="EMBL/GenBank/DDBJ databases">
        <authorList>
            <person name="Song W.-J."/>
            <person name="Kurnit D.M."/>
        </authorList>
    </citation>
    <scope>NUCLEOTIDE SEQUENCE [LARGE SCALE GENOMIC DNA]</scope>
    <source>
        <strain evidence="2 3">DSM 18488</strain>
    </source>
</reference>
<dbReference type="SUPFAM" id="SSF75217">
    <property type="entry name" value="alpha/beta knot"/>
    <property type="match status" value="1"/>
</dbReference>
<dbReference type="CDD" id="cd18085">
    <property type="entry name" value="TM1570-like"/>
    <property type="match status" value="1"/>
</dbReference>
<evidence type="ECO:0000313" key="3">
    <source>
        <dbReference type="Proteomes" id="UP000184603"/>
    </source>
</evidence>
<dbReference type="InterPro" id="IPR019230">
    <property type="entry name" value="RNA_MeTrfase_C_dom"/>
</dbReference>
<dbReference type="Pfam" id="PF09936">
    <property type="entry name" value="Methyltrn_RNA_4"/>
    <property type="match status" value="1"/>
</dbReference>
<proteinExistence type="predicted"/>
<dbReference type="InterPro" id="IPR029028">
    <property type="entry name" value="Alpha/beta_knot_MTases"/>
</dbReference>
<dbReference type="STRING" id="1121416.SAMN02745220_03798"/>
<name>A0A1M7YEP5_9BACT</name>
<evidence type="ECO:0000259" key="1">
    <source>
        <dbReference type="Pfam" id="PF09936"/>
    </source>
</evidence>
<accession>A0A1M7YEP5</accession>
<dbReference type="AlphaFoldDB" id="A0A1M7YEP5"/>
<evidence type="ECO:0000313" key="2">
    <source>
        <dbReference type="EMBL" id="SHO51051.1"/>
    </source>
</evidence>
<feature type="domain" description="tRNA (guanine-N(1)-)-methyltransferase C-terminal" evidence="1">
    <location>
        <begin position="4"/>
        <end position="183"/>
    </location>
</feature>
<dbReference type="OrthoDB" id="9794931at2"/>
<dbReference type="RefSeq" id="WP_073615243.1">
    <property type="nucleotide sequence ID" value="NZ_FRFE01000022.1"/>
</dbReference>
<dbReference type="Gene3D" id="3.40.1280.10">
    <property type="match status" value="1"/>
</dbReference>
<protein>
    <recommendedName>
        <fullName evidence="1">tRNA (guanine-N(1)-)-methyltransferase C-terminal domain-containing protein</fullName>
    </recommendedName>
</protein>
<keyword evidence="3" id="KW-1185">Reference proteome</keyword>
<dbReference type="InterPro" id="IPR029026">
    <property type="entry name" value="tRNA_m1G_MTases_N"/>
</dbReference>